<evidence type="ECO:0000256" key="2">
    <source>
        <dbReference type="ARBA" id="ARBA00004496"/>
    </source>
</evidence>
<keyword evidence="8" id="KW-1185">Reference proteome</keyword>
<evidence type="ECO:0000256" key="5">
    <source>
        <dbReference type="ARBA" id="ARBA00022490"/>
    </source>
</evidence>
<comment type="subcellular location">
    <subcellularLocation>
        <location evidence="2">Cytoplasm</location>
    </subcellularLocation>
</comment>
<dbReference type="PANTHER" id="PTHR23354:SF130">
    <property type="entry name" value="RESTRICTION OF TELOMERE CAPPING PROTEIN 5"/>
    <property type="match status" value="1"/>
</dbReference>
<dbReference type="RefSeq" id="XP_062730921.1">
    <property type="nucleotide sequence ID" value="XM_062879757.1"/>
</dbReference>
<dbReference type="PANTHER" id="PTHR23354">
    <property type="entry name" value="NUCLEOLAR PROTEIN 7/ESTROGEN RECEPTOR COACTIVATOR-RELATED"/>
    <property type="match status" value="1"/>
</dbReference>
<evidence type="ECO:0000256" key="3">
    <source>
        <dbReference type="ARBA" id="ARBA00006731"/>
    </source>
</evidence>
<organism evidence="7 8">
    <name type="scientific">Podospora bellae-mahoneyi</name>
    <dbReference type="NCBI Taxonomy" id="2093777"/>
    <lineage>
        <taxon>Eukaryota</taxon>
        <taxon>Fungi</taxon>
        <taxon>Dikarya</taxon>
        <taxon>Ascomycota</taxon>
        <taxon>Pezizomycotina</taxon>
        <taxon>Sordariomycetes</taxon>
        <taxon>Sordariomycetidae</taxon>
        <taxon>Sordariales</taxon>
        <taxon>Podosporaceae</taxon>
        <taxon>Podospora</taxon>
    </lineage>
</organism>
<comment type="similarity">
    <text evidence="3">Belongs to the RTC5 family.</text>
</comment>
<accession>A0ABR0FG28</accession>
<dbReference type="EMBL" id="JAFFGZ010000007">
    <property type="protein sequence ID" value="KAK4641945.1"/>
    <property type="molecule type" value="Genomic_DNA"/>
</dbReference>
<dbReference type="PROSITE" id="PS51886">
    <property type="entry name" value="TLDC"/>
    <property type="match status" value="1"/>
</dbReference>
<evidence type="ECO:0000313" key="7">
    <source>
        <dbReference type="EMBL" id="KAK4641945.1"/>
    </source>
</evidence>
<dbReference type="Proteomes" id="UP001322138">
    <property type="component" value="Unassembled WGS sequence"/>
</dbReference>
<gene>
    <name evidence="7" type="primary">RTC5</name>
    <name evidence="7" type="ORF">QC761_505300</name>
</gene>
<name>A0ABR0FG28_9PEZI</name>
<comment type="function">
    <text evidence="1">May be involved in a process influencing telomere capping.</text>
</comment>
<dbReference type="SMART" id="SM00584">
    <property type="entry name" value="TLDc"/>
    <property type="match status" value="1"/>
</dbReference>
<proteinExistence type="inferred from homology"/>
<evidence type="ECO:0000256" key="4">
    <source>
        <dbReference type="ARBA" id="ARBA00015163"/>
    </source>
</evidence>
<sequence>MPPGQPSSANRSLCGAHEATALAPTFFPCTPTYTSSSIHPVHVVTMGQTQSDQRRPPPSREELTKELAARFADKCFTSLEIYSFKEVFKSLADQEQNVRHLKEDTIARFLEIPDVLGVSPVIFQMISYIGAFPFLQDAPAVLGLDEMVMVITIMTDRYQRVLAKGADDRRKLLFKSLAVYDRKLSEHVNRDKSPVIDGSGAPANFSHASGFAVDIAGDDEDDLGCEDEDDLVLAALDSLDYANVGKLGDGPPPNYALIPAGNFKKIIMLLLLVAPLGAQESLSSHANRVVGKELEELGVVADCIVAAFLDVDHSPGIRFSRFNSIIPSSMPFVFSGFTPLFEHFLFSKTLDFHKRVGGSTVVPDVVQPLLQDKGSLLNLSIMSQLSFFIPGESLFRKLRLLYAGGEDGFSMGSFETKVFNWRAPTILLVHGICLPDETHRAGGAETAFLSTLPPRRYPSGNRAIGERVTLGVYLSQPWRHTHRECFGDSDSILFQLQPVHDVFRGSPSNKDYASFTKPSASTPIGGVSFGCPPPQPTQAYRRSSTISMGPVSLVMDSSFEFGCFTHNYTSRGSSAFQGSACRKFDFQDRFEISDLEVWGCGGDEEAKHQAERWAWEAREAEARRRINLGTGDIEADRALLEMAGLIGGNRSGGSMM</sequence>
<feature type="domain" description="TLDc" evidence="6">
    <location>
        <begin position="375"/>
        <end position="601"/>
    </location>
</feature>
<dbReference type="Pfam" id="PF07534">
    <property type="entry name" value="TLD"/>
    <property type="match status" value="1"/>
</dbReference>
<evidence type="ECO:0000313" key="8">
    <source>
        <dbReference type="Proteomes" id="UP001322138"/>
    </source>
</evidence>
<evidence type="ECO:0000256" key="1">
    <source>
        <dbReference type="ARBA" id="ARBA00002738"/>
    </source>
</evidence>
<dbReference type="InterPro" id="IPR006571">
    <property type="entry name" value="TLDc_dom"/>
</dbReference>
<reference evidence="7 8" key="1">
    <citation type="journal article" date="2023" name="bioRxiv">
        <title>High-quality genome assemblies of four members of thePodospora anserinaspecies complex.</title>
        <authorList>
            <person name="Ament-Velasquez S.L."/>
            <person name="Vogan A.A."/>
            <person name="Wallerman O."/>
            <person name="Hartmann F."/>
            <person name="Gautier V."/>
            <person name="Silar P."/>
            <person name="Giraud T."/>
            <person name="Johannesson H."/>
        </authorList>
    </citation>
    <scope>NUCLEOTIDE SEQUENCE [LARGE SCALE GENOMIC DNA]</scope>
    <source>
        <strain evidence="7 8">CBS 112042</strain>
    </source>
</reference>
<comment type="caution">
    <text evidence="7">The sequence shown here is derived from an EMBL/GenBank/DDBJ whole genome shotgun (WGS) entry which is preliminary data.</text>
</comment>
<evidence type="ECO:0000259" key="6">
    <source>
        <dbReference type="PROSITE" id="PS51886"/>
    </source>
</evidence>
<keyword evidence="5" id="KW-0963">Cytoplasm</keyword>
<dbReference type="GeneID" id="87899239"/>
<protein>
    <recommendedName>
        <fullName evidence="4">Restriction of telomere capping protein 5</fullName>
    </recommendedName>
</protein>